<dbReference type="AlphaFoldDB" id="A0AA42CF28"/>
<dbReference type="Proteomes" id="UP001165679">
    <property type="component" value="Unassembled WGS sequence"/>
</dbReference>
<evidence type="ECO:0000313" key="4">
    <source>
        <dbReference type="Proteomes" id="UP001165679"/>
    </source>
</evidence>
<feature type="domain" description="Immunity MXAN-0049 protein" evidence="2">
    <location>
        <begin position="66"/>
        <end position="202"/>
    </location>
</feature>
<reference evidence="3" key="2">
    <citation type="submission" date="2022-10" db="EMBL/GenBank/DDBJ databases">
        <authorList>
            <person name="Trinh H.N."/>
        </authorList>
    </citation>
    <scope>NUCLEOTIDE SEQUENCE</scope>
    <source>
        <strain evidence="3">RN2-1</strain>
    </source>
</reference>
<sequence>MTTPRLWFWRTDAHIAYRFGKMLPRDAKLGVQNTREMLLAETLLRDTTHRLNSVALPWPDGYPVPRLGLPNKGFAPDYFRFGSYSFGSRRLRDVMALPENVVQHVPIELISGGEAVRDQDYRLLRVVAMQPAVDLDRSECEIEERISLVTGQPFKIMKNVVRFVLLDGLQPRTEVFCIEEICSRILGVDAFAERVLRAGCTGGSSMRSTTCSPARAWNAIAPPTASPNGASVTSTEPHPGQYARKTRLHTRPRLALRLW</sequence>
<dbReference type="InterPro" id="IPR012433">
    <property type="entry name" value="Imm11"/>
</dbReference>
<dbReference type="Pfam" id="PF07791">
    <property type="entry name" value="Imm11"/>
    <property type="match status" value="1"/>
</dbReference>
<evidence type="ECO:0000259" key="2">
    <source>
        <dbReference type="Pfam" id="PF07791"/>
    </source>
</evidence>
<protein>
    <recommendedName>
        <fullName evidence="2">Immunity MXAN-0049 protein domain-containing protein</fullName>
    </recommendedName>
</protein>
<name>A0AA42CF28_9PROT</name>
<keyword evidence="4" id="KW-1185">Reference proteome</keyword>
<feature type="region of interest" description="Disordered" evidence="1">
    <location>
        <begin position="222"/>
        <end position="247"/>
    </location>
</feature>
<evidence type="ECO:0000256" key="1">
    <source>
        <dbReference type="SAM" id="MobiDB-lite"/>
    </source>
</evidence>
<feature type="compositionally biased region" description="Polar residues" evidence="1">
    <location>
        <begin position="226"/>
        <end position="236"/>
    </location>
</feature>
<reference evidence="3" key="1">
    <citation type="submission" date="2022-09" db="EMBL/GenBank/DDBJ databases">
        <title>Rhodovastum sp. nov. RN2-1 isolated from soil in Seongnam, South Korea.</title>
        <authorList>
            <person name="Le N.T."/>
        </authorList>
    </citation>
    <scope>NUCLEOTIDE SEQUENCE</scope>
    <source>
        <strain evidence="3">RN2-1</strain>
    </source>
</reference>
<accession>A0AA42CF28</accession>
<comment type="caution">
    <text evidence="3">The sequence shown here is derived from an EMBL/GenBank/DDBJ whole genome shotgun (WGS) entry which is preliminary data.</text>
</comment>
<proteinExistence type="predicted"/>
<organism evidence="3 4">
    <name type="scientific">Limobrevibacterium gyesilva</name>
    <dbReference type="NCBI Taxonomy" id="2991712"/>
    <lineage>
        <taxon>Bacteria</taxon>
        <taxon>Pseudomonadati</taxon>
        <taxon>Pseudomonadota</taxon>
        <taxon>Alphaproteobacteria</taxon>
        <taxon>Acetobacterales</taxon>
        <taxon>Acetobacteraceae</taxon>
        <taxon>Limobrevibacterium</taxon>
    </lineage>
</organism>
<dbReference type="EMBL" id="JAPDNT010000003">
    <property type="protein sequence ID" value="MCW3474316.1"/>
    <property type="molecule type" value="Genomic_DNA"/>
</dbReference>
<evidence type="ECO:0000313" key="3">
    <source>
        <dbReference type="EMBL" id="MCW3474316.1"/>
    </source>
</evidence>
<gene>
    <name evidence="3" type="ORF">OL599_06955</name>
</gene>